<dbReference type="SUPFAM" id="SSF53448">
    <property type="entry name" value="Nucleotide-diphospho-sugar transferases"/>
    <property type="match status" value="1"/>
</dbReference>
<evidence type="ECO:0008006" key="4">
    <source>
        <dbReference type="Google" id="ProtNLM"/>
    </source>
</evidence>
<gene>
    <name evidence="2" type="ORF">VOLCADRAFT_89803</name>
</gene>
<dbReference type="GeneID" id="9618558"/>
<dbReference type="InterPro" id="IPR007577">
    <property type="entry name" value="GlycoTrfase_DXD_sugar-bd_CS"/>
</dbReference>
<keyword evidence="3" id="KW-1185">Reference proteome</keyword>
<dbReference type="GO" id="GO:0016758">
    <property type="term" value="F:hexosyltransferase activity"/>
    <property type="evidence" value="ECO:0007669"/>
    <property type="project" value="TreeGrafter"/>
</dbReference>
<dbReference type="PANTHER" id="PTHR12042:SF21">
    <property type="entry name" value="ALPHA1,4-GALACTOSYLTRANSFERASE 1-RELATED"/>
    <property type="match status" value="1"/>
</dbReference>
<accession>D8TSP3</accession>
<dbReference type="AlphaFoldDB" id="D8TSP3"/>
<dbReference type="InterPro" id="IPR029044">
    <property type="entry name" value="Nucleotide-diphossugar_trans"/>
</dbReference>
<evidence type="ECO:0000256" key="1">
    <source>
        <dbReference type="SAM" id="MobiDB-lite"/>
    </source>
</evidence>
<dbReference type="Gene3D" id="3.90.550.20">
    <property type="match status" value="1"/>
</dbReference>
<dbReference type="OrthoDB" id="543760at2759"/>
<reference evidence="2 3" key="1">
    <citation type="journal article" date="2010" name="Science">
        <title>Genomic analysis of organismal complexity in the multicellular green alga Volvox carteri.</title>
        <authorList>
            <person name="Prochnik S.E."/>
            <person name="Umen J."/>
            <person name="Nedelcu A.M."/>
            <person name="Hallmann A."/>
            <person name="Miller S.M."/>
            <person name="Nishii I."/>
            <person name="Ferris P."/>
            <person name="Kuo A."/>
            <person name="Mitros T."/>
            <person name="Fritz-Laylin L.K."/>
            <person name="Hellsten U."/>
            <person name="Chapman J."/>
            <person name="Simakov O."/>
            <person name="Rensing S.A."/>
            <person name="Terry A."/>
            <person name="Pangilinan J."/>
            <person name="Kapitonov V."/>
            <person name="Jurka J."/>
            <person name="Salamov A."/>
            <person name="Shapiro H."/>
            <person name="Schmutz J."/>
            <person name="Grimwood J."/>
            <person name="Lindquist E."/>
            <person name="Lucas S."/>
            <person name="Grigoriev I.V."/>
            <person name="Schmitt R."/>
            <person name="Kirk D."/>
            <person name="Rokhsar D.S."/>
        </authorList>
    </citation>
    <scope>NUCLEOTIDE SEQUENCE [LARGE SCALE GENOMIC DNA]</scope>
    <source>
        <strain evidence="3">f. Nagariensis / Eve</strain>
    </source>
</reference>
<feature type="compositionally biased region" description="Pro residues" evidence="1">
    <location>
        <begin position="63"/>
        <end position="74"/>
    </location>
</feature>
<dbReference type="RefSeq" id="XP_002949503.1">
    <property type="nucleotide sequence ID" value="XM_002949457.1"/>
</dbReference>
<dbReference type="EMBL" id="GL378335">
    <property type="protein sequence ID" value="EFJ49522.1"/>
    <property type="molecule type" value="Genomic_DNA"/>
</dbReference>
<organism evidence="3">
    <name type="scientific">Volvox carteri f. nagariensis</name>
    <dbReference type="NCBI Taxonomy" id="3068"/>
    <lineage>
        <taxon>Eukaryota</taxon>
        <taxon>Viridiplantae</taxon>
        <taxon>Chlorophyta</taxon>
        <taxon>core chlorophytes</taxon>
        <taxon>Chlorophyceae</taxon>
        <taxon>CS clade</taxon>
        <taxon>Chlamydomonadales</taxon>
        <taxon>Volvocaceae</taxon>
        <taxon>Volvox</taxon>
    </lineage>
</organism>
<feature type="region of interest" description="Disordered" evidence="1">
    <location>
        <begin position="51"/>
        <end position="74"/>
    </location>
</feature>
<name>D8TSP3_VOLCA</name>
<dbReference type="InParanoid" id="D8TSP3"/>
<protein>
    <recommendedName>
        <fullName evidence="4">Alpha 1,4-glycosyltransferase domain-containing protein</fullName>
    </recommendedName>
</protein>
<dbReference type="GO" id="GO:0006688">
    <property type="term" value="P:glycosphingolipid biosynthetic process"/>
    <property type="evidence" value="ECO:0007669"/>
    <property type="project" value="TreeGrafter"/>
</dbReference>
<dbReference type="KEGG" id="vcn:VOLCADRAFT_89803"/>
<proteinExistence type="predicted"/>
<sequence length="342" mass="39278">MYDLDYTVGRETEIAALVYVCMYVDWHGYYCCFASLSSIYLARTPVSPPPPRRLMEPQRLQQPLPPSPSQPQTPCHPPPWIPAVYGKRVYLLANGLTLAEMARHGWGGATLETPLFDWYQSNATKLRSGRFWFSHATDLMRFALIYRHGGQYLDSDVLVMRPISPDKINKLVRSKADSRYFECAVVYFTARHPFLYDVLMHITQVYNAVDWITAGPKPLTTIFNRLERQKVNYLPGQVHPGAWLGLRLKQAKQVFWKTGRVRLEDYRGCEVVHLWGSVARGYLKARGRSSNSSNTTGGGKSDTNNLSFTYFIAPDKVRLVQQRLDTLRNVPYCRVQHQQQEP</sequence>
<evidence type="ECO:0000313" key="2">
    <source>
        <dbReference type="EMBL" id="EFJ49522.1"/>
    </source>
</evidence>
<dbReference type="Proteomes" id="UP000001058">
    <property type="component" value="Unassembled WGS sequence"/>
</dbReference>
<dbReference type="GO" id="GO:0016020">
    <property type="term" value="C:membrane"/>
    <property type="evidence" value="ECO:0007669"/>
    <property type="project" value="GOC"/>
</dbReference>
<dbReference type="Pfam" id="PF04488">
    <property type="entry name" value="Gly_transf_sug"/>
    <property type="match status" value="1"/>
</dbReference>
<dbReference type="PANTHER" id="PTHR12042">
    <property type="entry name" value="LACTOSYLCERAMIDE 4-ALPHA-GALACTOSYLTRANSFERASE ALPHA- 1,4-GALACTOSYLTRANSFERASE"/>
    <property type="match status" value="1"/>
</dbReference>
<dbReference type="eggNOG" id="KOG1928">
    <property type="taxonomic scope" value="Eukaryota"/>
</dbReference>
<dbReference type="InterPro" id="IPR051981">
    <property type="entry name" value="Glycosyltransf_32"/>
</dbReference>
<evidence type="ECO:0000313" key="3">
    <source>
        <dbReference type="Proteomes" id="UP000001058"/>
    </source>
</evidence>